<keyword evidence="5 6" id="KW-0472">Membrane</keyword>
<dbReference type="AlphaFoldDB" id="A0A226F6A3"/>
<protein>
    <recommendedName>
        <fullName evidence="9">Gustatory receptor</fullName>
    </recommendedName>
</protein>
<accession>A0A226F6A3</accession>
<evidence type="ECO:0000256" key="5">
    <source>
        <dbReference type="ARBA" id="ARBA00023136"/>
    </source>
</evidence>
<evidence type="ECO:0000256" key="3">
    <source>
        <dbReference type="ARBA" id="ARBA00022692"/>
    </source>
</evidence>
<keyword evidence="4 6" id="KW-1133">Transmembrane helix</keyword>
<feature type="transmembrane region" description="Helical" evidence="6">
    <location>
        <begin position="425"/>
        <end position="443"/>
    </location>
</feature>
<dbReference type="OrthoDB" id="6366728at2759"/>
<organism evidence="7 8">
    <name type="scientific">Folsomia candida</name>
    <name type="common">Springtail</name>
    <dbReference type="NCBI Taxonomy" id="158441"/>
    <lineage>
        <taxon>Eukaryota</taxon>
        <taxon>Metazoa</taxon>
        <taxon>Ecdysozoa</taxon>
        <taxon>Arthropoda</taxon>
        <taxon>Hexapoda</taxon>
        <taxon>Collembola</taxon>
        <taxon>Entomobryomorpha</taxon>
        <taxon>Isotomoidea</taxon>
        <taxon>Isotomidae</taxon>
        <taxon>Proisotominae</taxon>
        <taxon>Folsomia</taxon>
    </lineage>
</organism>
<evidence type="ECO:0000313" key="7">
    <source>
        <dbReference type="EMBL" id="OXA64860.1"/>
    </source>
</evidence>
<name>A0A226F6A3_FOLCA</name>
<reference evidence="7 8" key="1">
    <citation type="submission" date="2015-12" db="EMBL/GenBank/DDBJ databases">
        <title>The genome of Folsomia candida.</title>
        <authorList>
            <person name="Faddeeva A."/>
            <person name="Derks M.F."/>
            <person name="Anvar Y."/>
            <person name="Smit S."/>
            <person name="Van Straalen N."/>
            <person name="Roelofs D."/>
        </authorList>
    </citation>
    <scope>NUCLEOTIDE SEQUENCE [LARGE SCALE GENOMIC DNA]</scope>
    <source>
        <strain evidence="7 8">VU population</strain>
        <tissue evidence="7">Whole body</tissue>
    </source>
</reference>
<keyword evidence="8" id="KW-1185">Reference proteome</keyword>
<feature type="transmembrane region" description="Helical" evidence="6">
    <location>
        <begin position="83"/>
        <end position="108"/>
    </location>
</feature>
<evidence type="ECO:0000256" key="1">
    <source>
        <dbReference type="ARBA" id="ARBA00004651"/>
    </source>
</evidence>
<sequence>MDRTNNKNLKIFTPSSKHLSLIYYPPVTTSDTISNPNSLTQQFSHITKTLTFAAQIFGYIPYKLHFDQSALISSFSYKSYPGILFFVNLSLALFYLIVPNLFNLSVIFHSARSPKSDNSSNTHTASEAFVKTAVAISRCCVRILVFVQIKKTLKFHANLSNSLIRLEIVLKSESANPTVSKFTEKISKKLKILMIASIISMLVCHTHSSVTQIYGLISTPKNYRDVDTPFKKGLFVIFFLIKNLIGISEGFYTIWLCAMILVIEIGFHVLEVFVKCKPLKNENRREMETYFTTFLSEFTNFSEIIEQFGQVFSKQMILIMLSKSIVCVMDMFIFISTVTSETYTNYVNWTVALIFMWHSTLTLALLPMASSHLGEQRTKVLKLFVENGIRTFAPKLQLKLQGFLHITKTELFINPGNYFVLNKNYFISVLGFLSTYVLVLVQFKASEKPPV</sequence>
<dbReference type="Proteomes" id="UP000198287">
    <property type="component" value="Unassembled WGS sequence"/>
</dbReference>
<comment type="subcellular location">
    <subcellularLocation>
        <location evidence="1">Cell membrane</location>
        <topology evidence="1">Multi-pass membrane protein</topology>
    </subcellularLocation>
</comment>
<feature type="transmembrane region" description="Helical" evidence="6">
    <location>
        <begin position="347"/>
        <end position="369"/>
    </location>
</feature>
<evidence type="ECO:0008006" key="9">
    <source>
        <dbReference type="Google" id="ProtNLM"/>
    </source>
</evidence>
<comment type="caution">
    <text evidence="7">The sequence shown here is derived from an EMBL/GenBank/DDBJ whole genome shotgun (WGS) entry which is preliminary data.</text>
</comment>
<keyword evidence="3 6" id="KW-0812">Transmembrane</keyword>
<feature type="transmembrane region" description="Helical" evidence="6">
    <location>
        <begin position="192"/>
        <end position="217"/>
    </location>
</feature>
<dbReference type="EMBL" id="LNIX01000001">
    <property type="protein sequence ID" value="OXA64860.1"/>
    <property type="molecule type" value="Genomic_DNA"/>
</dbReference>
<feature type="transmembrane region" description="Helical" evidence="6">
    <location>
        <begin position="316"/>
        <end position="335"/>
    </location>
</feature>
<evidence type="ECO:0000256" key="6">
    <source>
        <dbReference type="SAM" id="Phobius"/>
    </source>
</evidence>
<evidence type="ECO:0000313" key="8">
    <source>
        <dbReference type="Proteomes" id="UP000198287"/>
    </source>
</evidence>
<evidence type="ECO:0000256" key="4">
    <source>
        <dbReference type="ARBA" id="ARBA00022989"/>
    </source>
</evidence>
<evidence type="ECO:0000256" key="2">
    <source>
        <dbReference type="ARBA" id="ARBA00022475"/>
    </source>
</evidence>
<dbReference type="GO" id="GO:0050909">
    <property type="term" value="P:sensory perception of taste"/>
    <property type="evidence" value="ECO:0007669"/>
    <property type="project" value="InterPro"/>
</dbReference>
<feature type="transmembrane region" description="Helical" evidence="6">
    <location>
        <begin position="252"/>
        <end position="274"/>
    </location>
</feature>
<dbReference type="Pfam" id="PF08395">
    <property type="entry name" value="7tm_7"/>
    <property type="match status" value="1"/>
</dbReference>
<keyword evidence="2" id="KW-1003">Cell membrane</keyword>
<dbReference type="InterPro" id="IPR013604">
    <property type="entry name" value="7TM_chemorcpt"/>
</dbReference>
<gene>
    <name evidence="7" type="ORF">Fcan01_00933</name>
</gene>
<dbReference type="GO" id="GO:0005886">
    <property type="term" value="C:plasma membrane"/>
    <property type="evidence" value="ECO:0007669"/>
    <property type="project" value="UniProtKB-SubCell"/>
</dbReference>
<proteinExistence type="predicted"/>